<dbReference type="EMBL" id="HBFB01024797">
    <property type="protein sequence ID" value="CAD8688345.1"/>
    <property type="molecule type" value="Transcribed_RNA"/>
</dbReference>
<dbReference type="PANTHER" id="PTHR24180:SF45">
    <property type="entry name" value="POLY [ADP-RIBOSE] POLYMERASE TANKYRASE"/>
    <property type="match status" value="1"/>
</dbReference>
<evidence type="ECO:0000256" key="2">
    <source>
        <dbReference type="ARBA" id="ARBA00023043"/>
    </source>
</evidence>
<organism evidence="5">
    <name type="scientific">Chlamydomonas leiostraca</name>
    <dbReference type="NCBI Taxonomy" id="1034604"/>
    <lineage>
        <taxon>Eukaryota</taxon>
        <taxon>Viridiplantae</taxon>
        <taxon>Chlorophyta</taxon>
        <taxon>core chlorophytes</taxon>
        <taxon>Chlorophyceae</taxon>
        <taxon>CS clade</taxon>
        <taxon>Chlamydomonadales</taxon>
        <taxon>Chlamydomonadaceae</taxon>
        <taxon>Chlamydomonas</taxon>
    </lineage>
</organism>
<dbReference type="InterPro" id="IPR002110">
    <property type="entry name" value="Ankyrin_rpt"/>
</dbReference>
<feature type="repeat" description="ANK" evidence="3">
    <location>
        <begin position="72"/>
        <end position="104"/>
    </location>
</feature>
<evidence type="ECO:0000313" key="5">
    <source>
        <dbReference type="EMBL" id="CAD8688345.1"/>
    </source>
</evidence>
<name>A0A7S0WXG7_9CHLO</name>
<feature type="repeat" description="ANK" evidence="3">
    <location>
        <begin position="204"/>
        <end position="236"/>
    </location>
</feature>
<evidence type="ECO:0000256" key="1">
    <source>
        <dbReference type="ARBA" id="ARBA00022737"/>
    </source>
</evidence>
<protein>
    <submittedName>
        <fullName evidence="5">Uncharacterized protein</fullName>
    </submittedName>
</protein>
<dbReference type="InterPro" id="IPR051637">
    <property type="entry name" value="Ank_repeat_dom-contain_49"/>
</dbReference>
<gene>
    <name evidence="5" type="ORF">CLEI1391_LOCUS13924</name>
</gene>
<evidence type="ECO:0000256" key="4">
    <source>
        <dbReference type="SAM" id="MobiDB-lite"/>
    </source>
</evidence>
<keyword evidence="1" id="KW-0677">Repeat</keyword>
<evidence type="ECO:0000256" key="3">
    <source>
        <dbReference type="PROSITE-ProRule" id="PRU00023"/>
    </source>
</evidence>
<feature type="repeat" description="ANK" evidence="3">
    <location>
        <begin position="138"/>
        <end position="170"/>
    </location>
</feature>
<feature type="compositionally biased region" description="Polar residues" evidence="4">
    <location>
        <begin position="402"/>
        <end position="413"/>
    </location>
</feature>
<keyword evidence="2 3" id="KW-0040">ANK repeat</keyword>
<feature type="repeat" description="ANK" evidence="3">
    <location>
        <begin position="171"/>
        <end position="203"/>
    </location>
</feature>
<dbReference type="SUPFAM" id="SSF48403">
    <property type="entry name" value="Ankyrin repeat"/>
    <property type="match status" value="1"/>
</dbReference>
<dbReference type="Pfam" id="PF00023">
    <property type="entry name" value="Ank"/>
    <property type="match status" value="1"/>
</dbReference>
<feature type="compositionally biased region" description="Low complexity" evidence="4">
    <location>
        <begin position="488"/>
        <end position="504"/>
    </location>
</feature>
<dbReference type="Pfam" id="PF12796">
    <property type="entry name" value="Ank_2"/>
    <property type="match status" value="1"/>
</dbReference>
<feature type="compositionally biased region" description="Gly residues" evidence="4">
    <location>
        <begin position="457"/>
        <end position="466"/>
    </location>
</feature>
<dbReference type="PROSITE" id="PS50297">
    <property type="entry name" value="ANK_REP_REGION"/>
    <property type="match status" value="5"/>
</dbReference>
<dbReference type="Pfam" id="PF13637">
    <property type="entry name" value="Ank_4"/>
    <property type="match status" value="1"/>
</dbReference>
<dbReference type="InterPro" id="IPR036770">
    <property type="entry name" value="Ankyrin_rpt-contain_sf"/>
</dbReference>
<feature type="repeat" description="ANK" evidence="3">
    <location>
        <begin position="105"/>
        <end position="137"/>
    </location>
</feature>
<dbReference type="PROSITE" id="PS50088">
    <property type="entry name" value="ANK_REPEAT"/>
    <property type="match status" value="5"/>
</dbReference>
<feature type="region of interest" description="Disordered" evidence="4">
    <location>
        <begin position="367"/>
        <end position="534"/>
    </location>
</feature>
<reference evidence="5" key="1">
    <citation type="submission" date="2021-01" db="EMBL/GenBank/DDBJ databases">
        <authorList>
            <person name="Corre E."/>
            <person name="Pelletier E."/>
            <person name="Niang G."/>
            <person name="Scheremetjew M."/>
            <person name="Finn R."/>
            <person name="Kale V."/>
            <person name="Holt S."/>
            <person name="Cochrane G."/>
            <person name="Meng A."/>
            <person name="Brown T."/>
            <person name="Cohen L."/>
        </authorList>
    </citation>
    <scope>NUCLEOTIDE SEQUENCE</scope>
    <source>
        <strain evidence="5">SAG 11-49</strain>
    </source>
</reference>
<proteinExistence type="predicted"/>
<dbReference type="PANTHER" id="PTHR24180">
    <property type="entry name" value="CYCLIN-DEPENDENT KINASE INHIBITOR 2C-RELATED"/>
    <property type="match status" value="1"/>
</dbReference>
<dbReference type="AlphaFoldDB" id="A0A7S0WXG7"/>
<sequence length="534" mass="55904">MQLGTQGGGPGAYTIRVQQQAQAKSKNATFKPGSLHHAAEVGDLKALDAAIKVGLEHGNPESVTLQAREDVLGMMPIHVASEKGQAACVEYLIKKRVDLDAGDMFRVTAMHLAAIDNHPDVLRLLINARANVKPQDTEGDQPMHWAATKGHVECMELLRKAGAPVECMNSSAWTPLHRAAYNGRKAACVALVNAGASLTARNKDGNTPLHLACFMNQLSTIEALLGLASRTDIKNVEGKLPLELCITDAAREMITGHQQIAKFPAHAKPQRNAEEEAKARAAAAAAEAEEQAVARAKDAGLTAGLRQKVVKGEEFPDMDSPRAVSPAHSDEGRLFVGGQGGGALGLVGSEFLSEAAQVMDDSRNPYAMGFGRGSSRSSGDGGEVERTSAASGWDRASVGSGRPSNRPSVAGSTRSPAPRPSQPARDGDAARRAALNDAGPDRERSSAGSARALRQQGNGGKAGAWEGGARPSADQYQQQVRDENRRVAASAAGSALLGPPASGLTGAEAAPRPQSGNKKFLSKYNLQNKGLFAP</sequence>
<dbReference type="Gene3D" id="1.25.40.20">
    <property type="entry name" value="Ankyrin repeat-containing domain"/>
    <property type="match status" value="3"/>
</dbReference>
<accession>A0A7S0WXG7</accession>
<dbReference type="SMART" id="SM00248">
    <property type="entry name" value="ANK"/>
    <property type="match status" value="6"/>
</dbReference>